<comment type="caution">
    <text evidence="1">The sequence shown here is derived from an EMBL/GenBank/DDBJ whole genome shotgun (WGS) entry which is preliminary data.</text>
</comment>
<name>A0A7J7TIQ1_MYOMY</name>
<organism evidence="1 2">
    <name type="scientific">Myotis myotis</name>
    <name type="common">Greater mouse-eared bat</name>
    <name type="synonym">Vespertilio myotis</name>
    <dbReference type="NCBI Taxonomy" id="51298"/>
    <lineage>
        <taxon>Eukaryota</taxon>
        <taxon>Metazoa</taxon>
        <taxon>Chordata</taxon>
        <taxon>Craniata</taxon>
        <taxon>Vertebrata</taxon>
        <taxon>Euteleostomi</taxon>
        <taxon>Mammalia</taxon>
        <taxon>Eutheria</taxon>
        <taxon>Laurasiatheria</taxon>
        <taxon>Chiroptera</taxon>
        <taxon>Yangochiroptera</taxon>
        <taxon>Vespertilionidae</taxon>
        <taxon>Myotis</taxon>
    </lineage>
</organism>
<proteinExistence type="predicted"/>
<reference evidence="1 2" key="1">
    <citation type="journal article" date="2020" name="Nature">
        <title>Six reference-quality genomes reveal evolution of bat adaptations.</title>
        <authorList>
            <person name="Jebb D."/>
            <person name="Huang Z."/>
            <person name="Pippel M."/>
            <person name="Hughes G.M."/>
            <person name="Lavrichenko K."/>
            <person name="Devanna P."/>
            <person name="Winkler S."/>
            <person name="Jermiin L.S."/>
            <person name="Skirmuntt E.C."/>
            <person name="Katzourakis A."/>
            <person name="Burkitt-Gray L."/>
            <person name="Ray D.A."/>
            <person name="Sullivan K.A.M."/>
            <person name="Roscito J.G."/>
            <person name="Kirilenko B.M."/>
            <person name="Davalos L.M."/>
            <person name="Corthals A.P."/>
            <person name="Power M.L."/>
            <person name="Jones G."/>
            <person name="Ransome R.D."/>
            <person name="Dechmann D.K.N."/>
            <person name="Locatelli A.G."/>
            <person name="Puechmaille S.J."/>
            <person name="Fedrigo O."/>
            <person name="Jarvis E.D."/>
            <person name="Hiller M."/>
            <person name="Vernes S.C."/>
            <person name="Myers E.W."/>
            <person name="Teeling E.C."/>
        </authorList>
    </citation>
    <scope>NUCLEOTIDE SEQUENCE [LARGE SCALE GENOMIC DNA]</scope>
    <source>
        <strain evidence="1">MMyoMyo1</strain>
        <tissue evidence="1">Flight muscle</tissue>
    </source>
</reference>
<accession>A0A7J7TIQ1</accession>
<evidence type="ECO:0000313" key="1">
    <source>
        <dbReference type="EMBL" id="KAF6300571.1"/>
    </source>
</evidence>
<keyword evidence="2" id="KW-1185">Reference proteome</keyword>
<protein>
    <submittedName>
        <fullName evidence="1">Uncharacterized protein</fullName>
    </submittedName>
</protein>
<evidence type="ECO:0000313" key="2">
    <source>
        <dbReference type="Proteomes" id="UP000527355"/>
    </source>
</evidence>
<sequence length="149" mass="17093">MTTNYNKSQLLSDDSTFRFLTSNDFHFNHLNSTPHFYAGVDWLLDCRQDSYVIIFIMLPGQVAQLVGALSQAPKGCGLDSQSGHIPRVADWIPGWGTYRRQLIDVDVSLSLPRSLKSINISLGKDFKKNYYVDHDHSKLNLYILYYIEM</sequence>
<dbReference type="AlphaFoldDB" id="A0A7J7TIQ1"/>
<dbReference type="EMBL" id="JABWUV010000016">
    <property type="protein sequence ID" value="KAF6300571.1"/>
    <property type="molecule type" value="Genomic_DNA"/>
</dbReference>
<dbReference type="Proteomes" id="UP000527355">
    <property type="component" value="Unassembled WGS sequence"/>
</dbReference>
<gene>
    <name evidence="1" type="ORF">mMyoMyo1_009045</name>
</gene>